<feature type="compositionally biased region" description="Low complexity" evidence="2">
    <location>
        <begin position="106"/>
        <end position="116"/>
    </location>
</feature>
<organism evidence="4 5">
    <name type="scientific">Blomia tropicalis</name>
    <name type="common">Mite</name>
    <dbReference type="NCBI Taxonomy" id="40697"/>
    <lineage>
        <taxon>Eukaryota</taxon>
        <taxon>Metazoa</taxon>
        <taxon>Ecdysozoa</taxon>
        <taxon>Arthropoda</taxon>
        <taxon>Chelicerata</taxon>
        <taxon>Arachnida</taxon>
        <taxon>Acari</taxon>
        <taxon>Acariformes</taxon>
        <taxon>Sarcoptiformes</taxon>
        <taxon>Astigmata</taxon>
        <taxon>Glycyphagoidea</taxon>
        <taxon>Echimyopodidae</taxon>
        <taxon>Blomia</taxon>
    </lineage>
</organism>
<evidence type="ECO:0000256" key="2">
    <source>
        <dbReference type="SAM" id="MobiDB-lite"/>
    </source>
</evidence>
<dbReference type="GO" id="GO:0000981">
    <property type="term" value="F:DNA-binding transcription factor activity, RNA polymerase II-specific"/>
    <property type="evidence" value="ECO:0007669"/>
    <property type="project" value="TreeGrafter"/>
</dbReference>
<dbReference type="Gene3D" id="1.20.5.170">
    <property type="match status" value="1"/>
</dbReference>
<dbReference type="GO" id="GO:0000978">
    <property type="term" value="F:RNA polymerase II cis-regulatory region sequence-specific DNA binding"/>
    <property type="evidence" value="ECO:0007669"/>
    <property type="project" value="TreeGrafter"/>
</dbReference>
<keyword evidence="5" id="KW-1185">Reference proteome</keyword>
<dbReference type="GO" id="GO:0006351">
    <property type="term" value="P:DNA-templated transcription"/>
    <property type="evidence" value="ECO:0007669"/>
    <property type="project" value="InterPro"/>
</dbReference>
<dbReference type="SMART" id="SM00338">
    <property type="entry name" value="BRLZ"/>
    <property type="match status" value="1"/>
</dbReference>
<reference evidence="4" key="1">
    <citation type="submission" date="2022-12" db="EMBL/GenBank/DDBJ databases">
        <title>Genome assemblies of Blomia tropicalis.</title>
        <authorList>
            <person name="Cui Y."/>
        </authorList>
    </citation>
    <scope>NUCLEOTIDE SEQUENCE</scope>
    <source>
        <tissue evidence="4">Adult mites</tissue>
    </source>
</reference>
<dbReference type="Proteomes" id="UP001142055">
    <property type="component" value="Chromosome 1"/>
</dbReference>
<dbReference type="CDD" id="cd14693">
    <property type="entry name" value="bZIP_CEBP"/>
    <property type="match status" value="1"/>
</dbReference>
<dbReference type="InterPro" id="IPR004827">
    <property type="entry name" value="bZIP"/>
</dbReference>
<keyword evidence="1" id="KW-0175">Coiled coil</keyword>
<name>A0A9Q0MCA9_BLOTA</name>
<dbReference type="PANTHER" id="PTHR23334">
    <property type="entry name" value="CCAAT/ENHANCER BINDING PROTEIN"/>
    <property type="match status" value="1"/>
</dbReference>
<gene>
    <name evidence="4" type="ORF">RDWZM_000157</name>
</gene>
<feature type="compositionally biased region" description="Low complexity" evidence="2">
    <location>
        <begin position="136"/>
        <end position="148"/>
    </location>
</feature>
<evidence type="ECO:0000313" key="5">
    <source>
        <dbReference type="Proteomes" id="UP001142055"/>
    </source>
</evidence>
<proteinExistence type="predicted"/>
<feature type="compositionally biased region" description="Low complexity" evidence="2">
    <location>
        <begin position="297"/>
        <end position="306"/>
    </location>
</feature>
<dbReference type="PANTHER" id="PTHR23334:SF20">
    <property type="entry name" value="BASIC LEUCINE ZIPPER 24"/>
    <property type="match status" value="1"/>
</dbReference>
<feature type="region of interest" description="Disordered" evidence="2">
    <location>
        <begin position="1"/>
        <end position="22"/>
    </location>
</feature>
<evidence type="ECO:0000259" key="3">
    <source>
        <dbReference type="PROSITE" id="PS50217"/>
    </source>
</evidence>
<dbReference type="InterPro" id="IPR031106">
    <property type="entry name" value="C/EBP"/>
</dbReference>
<dbReference type="InterPro" id="IPR046347">
    <property type="entry name" value="bZIP_sf"/>
</dbReference>
<dbReference type="Pfam" id="PF07716">
    <property type="entry name" value="bZIP_2"/>
    <property type="match status" value="1"/>
</dbReference>
<protein>
    <recommendedName>
        <fullName evidence="3">BZIP domain-containing protein</fullName>
    </recommendedName>
</protein>
<evidence type="ECO:0000313" key="4">
    <source>
        <dbReference type="EMBL" id="KAJ6221612.1"/>
    </source>
</evidence>
<feature type="region of interest" description="Disordered" evidence="2">
    <location>
        <begin position="294"/>
        <end position="334"/>
    </location>
</feature>
<feature type="domain" description="BZIP" evidence="3">
    <location>
        <begin position="156"/>
        <end position="219"/>
    </location>
</feature>
<comment type="caution">
    <text evidence="4">The sequence shown here is derived from an EMBL/GenBank/DDBJ whole genome shotgun (WGS) entry which is preliminary data.</text>
</comment>
<dbReference type="PROSITE" id="PS50217">
    <property type="entry name" value="BZIP"/>
    <property type="match status" value="1"/>
</dbReference>
<sequence length="334" mass="37338">MHSSSSSPPPPPPPLASSTASTHYELPYRSLIERQRIVHEMQSNPSSCWKSWSDLEPSSSTQFGMIPHVPPPPPAHHNPTSATINRFLPTSTGYSVPSSLVSPTQSNSTNFLSSSSIAHDTQPTSGRTGNKSSSLTSGRRSNNNGTNRIPSAMKDTTEYKIKRERNNIAVRKSREKAKKRLRENENRANELMADNAQLRNRINILSSVLHGYRMLLHNYGKSQDEINSVLRKTLGSAAYEAIDQDSIINQLGHIDHHHHHHSHPHGLMSPNISGLPETLFCKSSSTIDSAHFTELHSQQQQQQQSSEGVLQHQEYGQHQEQSNLLQLQQQQQMH</sequence>
<feature type="compositionally biased region" description="Polar residues" evidence="2">
    <location>
        <begin position="117"/>
        <end position="135"/>
    </location>
</feature>
<feature type="coiled-coil region" evidence="1">
    <location>
        <begin position="174"/>
        <end position="208"/>
    </location>
</feature>
<feature type="compositionally biased region" description="Low complexity" evidence="2">
    <location>
        <begin position="318"/>
        <end position="334"/>
    </location>
</feature>
<feature type="region of interest" description="Disordered" evidence="2">
    <location>
        <begin position="61"/>
        <end position="158"/>
    </location>
</feature>
<dbReference type="SUPFAM" id="SSF57959">
    <property type="entry name" value="Leucine zipper domain"/>
    <property type="match status" value="1"/>
</dbReference>
<feature type="compositionally biased region" description="Polar residues" evidence="2">
    <location>
        <begin position="80"/>
        <end position="105"/>
    </location>
</feature>
<dbReference type="AlphaFoldDB" id="A0A9Q0MCA9"/>
<dbReference type="EMBL" id="JAPWDV010000001">
    <property type="protein sequence ID" value="KAJ6221612.1"/>
    <property type="molecule type" value="Genomic_DNA"/>
</dbReference>
<accession>A0A9Q0MCA9</accession>
<evidence type="ECO:0000256" key="1">
    <source>
        <dbReference type="SAM" id="Coils"/>
    </source>
</evidence>